<dbReference type="SUPFAM" id="SSF56112">
    <property type="entry name" value="Protein kinase-like (PK-like)"/>
    <property type="match status" value="1"/>
</dbReference>
<evidence type="ECO:0000313" key="3">
    <source>
        <dbReference type="EMBL" id="CAL1535698.1"/>
    </source>
</evidence>
<proteinExistence type="predicted"/>
<feature type="compositionally biased region" description="Polar residues" evidence="1">
    <location>
        <begin position="235"/>
        <end position="244"/>
    </location>
</feature>
<evidence type="ECO:0000313" key="4">
    <source>
        <dbReference type="Proteomes" id="UP001497497"/>
    </source>
</evidence>
<accession>A0AAV2HNR3</accession>
<feature type="region of interest" description="Disordered" evidence="1">
    <location>
        <begin position="172"/>
        <end position="201"/>
    </location>
</feature>
<feature type="region of interest" description="Disordered" evidence="1">
    <location>
        <begin position="233"/>
        <end position="322"/>
    </location>
</feature>
<keyword evidence="4" id="KW-1185">Reference proteome</keyword>
<dbReference type="SUPFAM" id="SSF116846">
    <property type="entry name" value="MIT domain"/>
    <property type="match status" value="1"/>
</dbReference>
<feature type="non-terminal residue" evidence="3">
    <location>
        <position position="1"/>
    </location>
</feature>
<dbReference type="InterPro" id="IPR011009">
    <property type="entry name" value="Kinase-like_dom_sf"/>
</dbReference>
<dbReference type="InterPro" id="IPR036181">
    <property type="entry name" value="MIT_dom_sf"/>
</dbReference>
<dbReference type="InterPro" id="IPR007330">
    <property type="entry name" value="MIT_dom"/>
</dbReference>
<dbReference type="CDD" id="cd02677">
    <property type="entry name" value="MIT_SNX15"/>
    <property type="match status" value="1"/>
</dbReference>
<feature type="region of interest" description="Disordered" evidence="1">
    <location>
        <begin position="82"/>
        <end position="104"/>
    </location>
</feature>
<evidence type="ECO:0000259" key="2">
    <source>
        <dbReference type="SMART" id="SM00745"/>
    </source>
</evidence>
<protein>
    <recommendedName>
        <fullName evidence="2">MIT domain-containing protein</fullName>
    </recommendedName>
</protein>
<gene>
    <name evidence="3" type="ORF">GSLYS_00009658001</name>
</gene>
<reference evidence="3 4" key="1">
    <citation type="submission" date="2024-04" db="EMBL/GenBank/DDBJ databases">
        <authorList>
            <consortium name="Genoscope - CEA"/>
            <person name="William W."/>
        </authorList>
    </citation>
    <scope>NUCLEOTIDE SEQUENCE [LARGE SCALE GENOMIC DNA]</scope>
</reference>
<feature type="domain" description="MIT" evidence="2">
    <location>
        <begin position="328"/>
        <end position="405"/>
    </location>
</feature>
<feature type="compositionally biased region" description="Low complexity" evidence="1">
    <location>
        <begin position="263"/>
        <end position="278"/>
    </location>
</feature>
<dbReference type="Gene3D" id="1.20.58.80">
    <property type="entry name" value="Phosphotransferase system, lactose/cellobiose-type IIA subunit"/>
    <property type="match status" value="1"/>
</dbReference>
<name>A0AAV2HNR3_LYMST</name>
<dbReference type="Gene3D" id="3.30.200.20">
    <property type="entry name" value="Phosphorylase Kinase, domain 1"/>
    <property type="match status" value="1"/>
</dbReference>
<dbReference type="InterPro" id="IPR051866">
    <property type="entry name" value="Intracell_Sig-Traffick_Protein"/>
</dbReference>
<feature type="non-terminal residue" evidence="3">
    <location>
        <position position="620"/>
    </location>
</feature>
<comment type="caution">
    <text evidence="3">The sequence shown here is derived from an EMBL/GenBank/DDBJ whole genome shotgun (WGS) entry which is preliminary data.</text>
</comment>
<organism evidence="3 4">
    <name type="scientific">Lymnaea stagnalis</name>
    <name type="common">Great pond snail</name>
    <name type="synonym">Helix stagnalis</name>
    <dbReference type="NCBI Taxonomy" id="6523"/>
    <lineage>
        <taxon>Eukaryota</taxon>
        <taxon>Metazoa</taxon>
        <taxon>Spiralia</taxon>
        <taxon>Lophotrochozoa</taxon>
        <taxon>Mollusca</taxon>
        <taxon>Gastropoda</taxon>
        <taxon>Heterobranchia</taxon>
        <taxon>Euthyneura</taxon>
        <taxon>Panpulmonata</taxon>
        <taxon>Hygrophila</taxon>
        <taxon>Lymnaeoidea</taxon>
        <taxon>Lymnaeidae</taxon>
        <taxon>Lymnaea</taxon>
    </lineage>
</organism>
<feature type="compositionally biased region" description="Low complexity" evidence="1">
    <location>
        <begin position="179"/>
        <end position="188"/>
    </location>
</feature>
<evidence type="ECO:0000256" key="1">
    <source>
        <dbReference type="SAM" id="MobiDB-lite"/>
    </source>
</evidence>
<dbReference type="PANTHER" id="PTHR15508">
    <property type="entry name" value="RIBOSOMAL PROTEIN S6 KINASE"/>
    <property type="match status" value="1"/>
</dbReference>
<dbReference type="PANTHER" id="PTHR15508:SF8">
    <property type="entry name" value="LD24550P"/>
    <property type="match status" value="1"/>
</dbReference>
<dbReference type="SMART" id="SM00745">
    <property type="entry name" value="MIT"/>
    <property type="match status" value="1"/>
</dbReference>
<sequence>LLGRVVSSQTANAEHHADNVVEVNNGDSSNFARLAMLEGTWNYPQVADNISLDSSTGDETVDTDEDSILTGSLPDTDLAFFDPMGHDSTLTSPDDPPGSLGQSNSWLLASMNMCAELETNSSRNNDETKELSMTPSMDPDIHGSRADTNMSTDSTITNLSVLSSSTLEKFSDHESVTHGSSKSSLSGSAINPGQNLDWDEFDPIRKMSQTSDASKVECGKGDLDLSAEWEARSASFGSQKSVGSQRFAGDGPRVPEEKFEGLGSSSVKSSRSQSVGSEKSQDSEKGSSNKSTPSHTSRGLFKRLVSGSPKKPRSATEQSVSTMDLGGKEDYIYLAASQICMAQNSEANGDFEVAFAYYKSGVGILLQGVQGDGNKSRRDAVRRKTAQYLMKAEDLFNRHLATENVDERRWGADSFLSPSLDLDPSFAFIRGPVRELRNFQVLGAIDKVILVRDKATDETYVFKSIPKSSPDGGRTQSILPTSCPHMVSLHKFYETDDSIFLLLQYASGGKLWTYIGDYLSRDKGHQGYGGIEHQVKTSRVENVNVYSGVKVESNVAGKRESTHKQPAVQAKPSDVSAKASSHFTIAEKSGQMIKTSQEFGVVRFSTLTKGTSDVSGTVEP</sequence>
<dbReference type="Proteomes" id="UP001497497">
    <property type="component" value="Unassembled WGS sequence"/>
</dbReference>
<dbReference type="EMBL" id="CAXITT010000208">
    <property type="protein sequence ID" value="CAL1535698.1"/>
    <property type="molecule type" value="Genomic_DNA"/>
</dbReference>
<feature type="region of interest" description="Disordered" evidence="1">
    <location>
        <begin position="119"/>
        <end position="153"/>
    </location>
</feature>
<dbReference type="Pfam" id="PF04212">
    <property type="entry name" value="MIT"/>
    <property type="match status" value="1"/>
</dbReference>
<dbReference type="AlphaFoldDB" id="A0AAV2HNR3"/>
<feature type="compositionally biased region" description="Polar residues" evidence="1">
    <location>
        <begin position="288"/>
        <end position="297"/>
    </location>
</feature>